<comment type="caution">
    <text evidence="2">The sequence shown here is derived from an EMBL/GenBank/DDBJ whole genome shotgun (WGS) entry which is preliminary data.</text>
</comment>
<organism evidence="2 3">
    <name type="scientific">Methanobacterium spitsbergense</name>
    <dbReference type="NCBI Taxonomy" id="2874285"/>
    <lineage>
        <taxon>Archaea</taxon>
        <taxon>Methanobacteriati</taxon>
        <taxon>Methanobacteriota</taxon>
        <taxon>Methanomada group</taxon>
        <taxon>Methanobacteria</taxon>
        <taxon>Methanobacteriales</taxon>
        <taxon>Methanobacteriaceae</taxon>
        <taxon>Methanobacterium</taxon>
    </lineage>
</organism>
<dbReference type="InterPro" id="IPR004454">
    <property type="entry name" value="HD-related"/>
</dbReference>
<dbReference type="SMART" id="SM00471">
    <property type="entry name" value="HDc"/>
    <property type="match status" value="1"/>
</dbReference>
<dbReference type="PANTHER" id="PTHR38659:SF2">
    <property type="entry name" value="HDIG DOMAIN PROTEIN"/>
    <property type="match status" value="1"/>
</dbReference>
<name>A0A8T5V143_9EURY</name>
<feature type="domain" description="HD" evidence="1">
    <location>
        <begin position="18"/>
        <end position="131"/>
    </location>
</feature>
<evidence type="ECO:0000313" key="2">
    <source>
        <dbReference type="EMBL" id="MBZ2165571.1"/>
    </source>
</evidence>
<evidence type="ECO:0000259" key="1">
    <source>
        <dbReference type="PROSITE" id="PS51831"/>
    </source>
</evidence>
<protein>
    <submittedName>
        <fullName evidence="2">TIGR00295 family protein</fullName>
    </submittedName>
</protein>
<dbReference type="InterPro" id="IPR006675">
    <property type="entry name" value="HDIG_dom"/>
</dbReference>
<dbReference type="RefSeq" id="WP_223791181.1">
    <property type="nucleotide sequence ID" value="NZ_JAIOUQ010000007.1"/>
</dbReference>
<dbReference type="NCBIfam" id="TIGR00295">
    <property type="entry name" value="TIGR00295 family protein"/>
    <property type="match status" value="1"/>
</dbReference>
<dbReference type="AlphaFoldDB" id="A0A8T5V143"/>
<dbReference type="Pfam" id="PF01966">
    <property type="entry name" value="HD"/>
    <property type="match status" value="1"/>
</dbReference>
<gene>
    <name evidence="2" type="ORF">K8N75_05895</name>
</gene>
<reference evidence="3" key="1">
    <citation type="journal article" date="2022" name="Microbiol. Resour. Announc.">
        <title>Draft Genome Sequence of a Methanogenic Archaeon from West Spitsbergen Permafrost.</title>
        <authorList>
            <person name="Trubitsyn V."/>
            <person name="Rivkina E."/>
            <person name="Shcherbakova V."/>
        </authorList>
    </citation>
    <scope>NUCLEOTIDE SEQUENCE [LARGE SCALE GENOMIC DNA]</scope>
    <source>
        <strain evidence="3">VT</strain>
    </source>
</reference>
<dbReference type="NCBIfam" id="TIGR00277">
    <property type="entry name" value="HDIG"/>
    <property type="match status" value="1"/>
</dbReference>
<sequence length="167" mass="18563">MSSNPLKTLTDLGCPPNIIEHSKAVSRKALRIGSNFMDNTGSYVDLKLVETGAMLHDIGRIKTHSIKHAVVGAEILRNLNFPDEIVNITLKHIGAGIPSDEAEILELPPGDYMPCTLEEKIVAHADNLINGTIEVNIDFVSKKWEKKFGKNHPSIYRLKKLDKELIK</sequence>
<keyword evidence="3" id="KW-1185">Reference proteome</keyword>
<dbReference type="PANTHER" id="PTHR38659">
    <property type="entry name" value="METAL-DEPENDENT PHOSPHOHYDROLASE"/>
    <property type="match status" value="1"/>
</dbReference>
<dbReference type="InterPro" id="IPR006674">
    <property type="entry name" value="HD_domain"/>
</dbReference>
<dbReference type="SUPFAM" id="SSF109604">
    <property type="entry name" value="HD-domain/PDEase-like"/>
    <property type="match status" value="1"/>
</dbReference>
<dbReference type="InterPro" id="IPR003607">
    <property type="entry name" value="HD/PDEase_dom"/>
</dbReference>
<proteinExistence type="predicted"/>
<dbReference type="Proteomes" id="UP000825933">
    <property type="component" value="Unassembled WGS sequence"/>
</dbReference>
<dbReference type="Gene3D" id="1.10.3210.10">
    <property type="entry name" value="Hypothetical protein af1432"/>
    <property type="match status" value="1"/>
</dbReference>
<dbReference type="EMBL" id="JAIOUQ010000007">
    <property type="protein sequence ID" value="MBZ2165571.1"/>
    <property type="molecule type" value="Genomic_DNA"/>
</dbReference>
<evidence type="ECO:0000313" key="3">
    <source>
        <dbReference type="Proteomes" id="UP000825933"/>
    </source>
</evidence>
<dbReference type="PROSITE" id="PS51831">
    <property type="entry name" value="HD"/>
    <property type="match status" value="1"/>
</dbReference>
<dbReference type="CDD" id="cd00077">
    <property type="entry name" value="HDc"/>
    <property type="match status" value="1"/>
</dbReference>
<accession>A0A8T5V143</accession>